<keyword evidence="5 6" id="KW-0472">Membrane</keyword>
<dbReference type="InterPro" id="IPR036259">
    <property type="entry name" value="MFS_trans_sf"/>
</dbReference>
<dbReference type="Pfam" id="PF07690">
    <property type="entry name" value="MFS_1"/>
    <property type="match status" value="1"/>
</dbReference>
<feature type="transmembrane region" description="Helical" evidence="6">
    <location>
        <begin position="7"/>
        <end position="26"/>
    </location>
</feature>
<feature type="transmembrane region" description="Helical" evidence="6">
    <location>
        <begin position="99"/>
        <end position="122"/>
    </location>
</feature>
<feature type="transmembrane region" description="Helical" evidence="6">
    <location>
        <begin position="387"/>
        <end position="408"/>
    </location>
</feature>
<evidence type="ECO:0000313" key="8">
    <source>
        <dbReference type="Proteomes" id="UP000694888"/>
    </source>
</evidence>
<dbReference type="InterPro" id="IPR051337">
    <property type="entry name" value="OPA_Antiporter"/>
</dbReference>
<name>A0ABM0K767_APLCA</name>
<dbReference type="InterPro" id="IPR011701">
    <property type="entry name" value="MFS"/>
</dbReference>
<accession>A0ABM0K767</accession>
<evidence type="ECO:0000259" key="7">
    <source>
        <dbReference type="PROSITE" id="PS50850"/>
    </source>
</evidence>
<dbReference type="InterPro" id="IPR000849">
    <property type="entry name" value="Sugar_P_transporter"/>
</dbReference>
<dbReference type="PANTHER" id="PTHR43826">
    <property type="entry name" value="GLUCOSE-6-PHOSPHATE EXCHANGER SLC37A4"/>
    <property type="match status" value="1"/>
</dbReference>
<protein>
    <submittedName>
        <fullName evidence="9">Glucose-6-phosphate exchanger SLC37A4</fullName>
    </submittedName>
</protein>
<feature type="transmembrane region" description="Helical" evidence="6">
    <location>
        <begin position="291"/>
        <end position="313"/>
    </location>
</feature>
<reference evidence="9" key="1">
    <citation type="submission" date="2025-08" db="UniProtKB">
        <authorList>
            <consortium name="RefSeq"/>
        </authorList>
    </citation>
    <scope>IDENTIFICATION</scope>
</reference>
<feature type="transmembrane region" description="Helical" evidence="6">
    <location>
        <begin position="75"/>
        <end position="93"/>
    </location>
</feature>
<dbReference type="GeneID" id="101854534"/>
<keyword evidence="8" id="KW-1185">Reference proteome</keyword>
<organism evidence="8 9">
    <name type="scientific">Aplysia californica</name>
    <name type="common">California sea hare</name>
    <dbReference type="NCBI Taxonomy" id="6500"/>
    <lineage>
        <taxon>Eukaryota</taxon>
        <taxon>Metazoa</taxon>
        <taxon>Spiralia</taxon>
        <taxon>Lophotrochozoa</taxon>
        <taxon>Mollusca</taxon>
        <taxon>Gastropoda</taxon>
        <taxon>Heterobranchia</taxon>
        <taxon>Euthyneura</taxon>
        <taxon>Tectipleura</taxon>
        <taxon>Aplysiida</taxon>
        <taxon>Aplysioidea</taxon>
        <taxon>Aplysiidae</taxon>
        <taxon>Aplysia</taxon>
    </lineage>
</organism>
<feature type="transmembrane region" description="Helical" evidence="6">
    <location>
        <begin position="319"/>
        <end position="341"/>
    </location>
</feature>
<dbReference type="RefSeq" id="XP_005110355.2">
    <property type="nucleotide sequence ID" value="XM_005110298.2"/>
</dbReference>
<evidence type="ECO:0000256" key="6">
    <source>
        <dbReference type="SAM" id="Phobius"/>
    </source>
</evidence>
<evidence type="ECO:0000256" key="2">
    <source>
        <dbReference type="ARBA" id="ARBA00009598"/>
    </source>
</evidence>
<proteinExistence type="inferred from homology"/>
<gene>
    <name evidence="9" type="primary">LOC101854534</name>
</gene>
<comment type="similarity">
    <text evidence="2">Belongs to the major facilitator superfamily. Organophosphate:Pi antiporter (OPA) (TC 2.A.1.4) family.</text>
</comment>
<feature type="transmembrane region" description="Helical" evidence="6">
    <location>
        <begin position="165"/>
        <end position="184"/>
    </location>
</feature>
<dbReference type="SUPFAM" id="SSF103473">
    <property type="entry name" value="MFS general substrate transporter"/>
    <property type="match status" value="1"/>
</dbReference>
<evidence type="ECO:0000256" key="4">
    <source>
        <dbReference type="ARBA" id="ARBA00022989"/>
    </source>
</evidence>
<sequence length="425" mass="45388">MGVSRQLQGMFVLLFVGYLVTVYLRQAVSFASPTIMESEQLKNSDIGLMLSSQMTGYMVVKFLGGTLVDVLDPGLTLSVSLCLAGLAAAAFTAQSSVVLFAGFWFLCGVAQGPAWAACGVMLKKNFPSDQLATWWSVLSTSTNVAGTAGPLVSGFLIYYYNWKTAMLVASSASVGLGLLCFLFLKSPTQDVSTDPGTDSAKDKSVRSGSVRDLLTPVPVTVYLTYLLVTVVRGACNDWGQLYLIQDKGQSVGTGSGFISSQEIGGIVGSLITGIISDYLVAKHSGRTTPRLYLVLSLTVLQTASLYLFVFHVSAQSSQVWISALAFCVGFSMYSCISLLGICSMEVAPESLSGTAHSMAALGGNIGRVLAGYPLSVVATWWSWQESFYLALAFSVASVAVTALGCKLLKDRYRRREEEEKKLKAS</sequence>
<keyword evidence="4 6" id="KW-1133">Transmembrane helix</keyword>
<dbReference type="InterPro" id="IPR020846">
    <property type="entry name" value="MFS_dom"/>
</dbReference>
<feature type="transmembrane region" description="Helical" evidence="6">
    <location>
        <begin position="134"/>
        <end position="159"/>
    </location>
</feature>
<keyword evidence="3 6" id="KW-0812">Transmembrane</keyword>
<evidence type="ECO:0000256" key="1">
    <source>
        <dbReference type="ARBA" id="ARBA00004127"/>
    </source>
</evidence>
<feature type="domain" description="Major facilitator superfamily (MFS) profile" evidence="7">
    <location>
        <begin position="10"/>
        <end position="409"/>
    </location>
</feature>
<dbReference type="Proteomes" id="UP000694888">
    <property type="component" value="Unplaced"/>
</dbReference>
<dbReference type="PROSITE" id="PS50850">
    <property type="entry name" value="MFS"/>
    <property type="match status" value="1"/>
</dbReference>
<comment type="subcellular location">
    <subcellularLocation>
        <location evidence="1">Endomembrane system</location>
        <topology evidence="1">Multi-pass membrane protein</topology>
    </subcellularLocation>
</comment>
<dbReference type="Gene3D" id="1.20.1250.20">
    <property type="entry name" value="MFS general substrate transporter like domains"/>
    <property type="match status" value="2"/>
</dbReference>
<evidence type="ECO:0000313" key="9">
    <source>
        <dbReference type="RefSeq" id="XP_005110355.2"/>
    </source>
</evidence>
<dbReference type="PIRSF" id="PIRSF002808">
    <property type="entry name" value="Hexose_phosphate_transp"/>
    <property type="match status" value="1"/>
</dbReference>
<dbReference type="PANTHER" id="PTHR43826:SF3">
    <property type="entry name" value="GLUCOSE-6-PHOSPHATE EXCHANGER SLC37A4"/>
    <property type="match status" value="1"/>
</dbReference>
<evidence type="ECO:0000256" key="5">
    <source>
        <dbReference type="ARBA" id="ARBA00023136"/>
    </source>
</evidence>
<evidence type="ECO:0000256" key="3">
    <source>
        <dbReference type="ARBA" id="ARBA00022692"/>
    </source>
</evidence>